<evidence type="ECO:0000313" key="10">
    <source>
        <dbReference type="Proteomes" id="UP000316621"/>
    </source>
</evidence>
<proteinExistence type="inferred from homology"/>
<sequence>TIWYFNKDFKTQRAVCSLSLLLLVQSERNANILTSSYFKFSHSSPQNRRVEKEKEKLIMVSFKGKLNSNQCRVIEDRKAITSNFKIYSDKNEKINVLERESSGNIATKLLLPTRNSLPVTNGALMDESSDVKKGFAENSNTSKKKNDSTVKVKVRRKVLADVSNVRSYIFRNRKSDGAKPLVSEARGTACTSMSSRKATMGTRRTSLGQGANPHTATKVDVKGSKVYADSQKTKGLDHESISNNARKTAKPALISTRKSLPVTKGATIVDPKENGKNTKRSASNSVKVMVGRKVVPCVSNERTYLRRNRASDGFISMNGQSRGLQGIQVDRGTFYATTLSKRPLGPTGKFTHSVSSMRIGSNTALGLKKPKAAVAAATSKRKGEIPTVCDPKNTKFVGSHGNNLITNPADVISGAKTSRRKSFTSSLVARPEILRVSTDVIKHVELPPIDDNRNHLEVAEYVDDIYQYYWVMEAESTSLANYMEIQTDDITPKMRGILINWLIEVHYKFDLMPETLFLMVVLFDRFLSVFSIKKNDMQLVGLTALLLASKYEDFWHPKVKELVSLAVDTYTKDQMLSMEKLILKKLSFRLNTPTPYVFMLRFLKASQSDAKVEKLAFYLIELCLVEYESLKFKPSLLCASAIYIARCTLHETPEWTPLLCKHSHYEEPQLRVCANMILRFQKGASRGPLRVAYDKYMQDDHCCVAGIKALDRLPSYIEPNSR</sequence>
<evidence type="ECO:0000256" key="5">
    <source>
        <dbReference type="RuleBase" id="RU000383"/>
    </source>
</evidence>
<protein>
    <recommendedName>
        <fullName evidence="11">Cyclin N-terminal domain-containing protein</fullName>
    </recommendedName>
</protein>
<dbReference type="EMBL" id="CM010715">
    <property type="protein sequence ID" value="RZC45387.1"/>
    <property type="molecule type" value="Genomic_DNA"/>
</dbReference>
<evidence type="ECO:0000256" key="2">
    <source>
        <dbReference type="ARBA" id="ARBA00022618"/>
    </source>
</evidence>
<dbReference type="SUPFAM" id="SSF47954">
    <property type="entry name" value="Cyclin-like"/>
    <property type="match status" value="2"/>
</dbReference>
<dbReference type="Gramene" id="RZC45387">
    <property type="protein sequence ID" value="RZC45387"/>
    <property type="gene ID" value="C5167_038343"/>
</dbReference>
<dbReference type="STRING" id="3469.A0A4Y7I8W8"/>
<dbReference type="Pfam" id="PF00134">
    <property type="entry name" value="Cyclin_N"/>
    <property type="match status" value="1"/>
</dbReference>
<dbReference type="FunFam" id="1.10.472.10:FF:000057">
    <property type="entry name" value="Cyclin N-terminal domain containing 2"/>
    <property type="match status" value="1"/>
</dbReference>
<dbReference type="AlphaFoldDB" id="A0A4Y7I8W8"/>
<comment type="similarity">
    <text evidence="1">Belongs to the cyclin family. Cyclin AB subfamily.</text>
</comment>
<feature type="compositionally biased region" description="Polar residues" evidence="6">
    <location>
        <begin position="189"/>
        <end position="215"/>
    </location>
</feature>
<feature type="domain" description="Cyclin-like" evidence="7">
    <location>
        <begin position="597"/>
        <end position="679"/>
    </location>
</feature>
<accession>A0A4Y7I8W8</accession>
<evidence type="ECO:0000256" key="1">
    <source>
        <dbReference type="ARBA" id="ARBA00006955"/>
    </source>
</evidence>
<evidence type="ECO:0000313" key="9">
    <source>
        <dbReference type="EMBL" id="RZC45387.1"/>
    </source>
</evidence>
<name>A0A4Y7I8W8_PAPSO</name>
<dbReference type="InterPro" id="IPR006671">
    <property type="entry name" value="Cyclin_N"/>
</dbReference>
<dbReference type="Proteomes" id="UP000316621">
    <property type="component" value="Chromosome 1"/>
</dbReference>
<keyword evidence="2" id="KW-0132">Cell division</keyword>
<dbReference type="InterPro" id="IPR036915">
    <property type="entry name" value="Cyclin-like_sf"/>
</dbReference>
<dbReference type="OMA" id="NEMQMIG"/>
<evidence type="ECO:0000256" key="4">
    <source>
        <dbReference type="ARBA" id="ARBA00023306"/>
    </source>
</evidence>
<organism evidence="9 10">
    <name type="scientific">Papaver somniferum</name>
    <name type="common">Opium poppy</name>
    <dbReference type="NCBI Taxonomy" id="3469"/>
    <lineage>
        <taxon>Eukaryota</taxon>
        <taxon>Viridiplantae</taxon>
        <taxon>Streptophyta</taxon>
        <taxon>Embryophyta</taxon>
        <taxon>Tracheophyta</taxon>
        <taxon>Spermatophyta</taxon>
        <taxon>Magnoliopsida</taxon>
        <taxon>Ranunculales</taxon>
        <taxon>Papaveraceae</taxon>
        <taxon>Papaveroideae</taxon>
        <taxon>Papaver</taxon>
    </lineage>
</organism>
<dbReference type="Gene3D" id="1.10.472.10">
    <property type="entry name" value="Cyclin-like"/>
    <property type="match status" value="2"/>
</dbReference>
<dbReference type="SMART" id="SM01332">
    <property type="entry name" value="Cyclin_C"/>
    <property type="match status" value="1"/>
</dbReference>
<feature type="region of interest" description="Disordered" evidence="6">
    <location>
        <begin position="181"/>
        <end position="216"/>
    </location>
</feature>
<feature type="non-terminal residue" evidence="9">
    <location>
        <position position="1"/>
    </location>
</feature>
<reference evidence="9 10" key="1">
    <citation type="journal article" date="2018" name="Science">
        <title>The opium poppy genome and morphinan production.</title>
        <authorList>
            <person name="Guo L."/>
            <person name="Winzer T."/>
            <person name="Yang X."/>
            <person name="Li Y."/>
            <person name="Ning Z."/>
            <person name="He Z."/>
            <person name="Teodor R."/>
            <person name="Lu Y."/>
            <person name="Bowser T.A."/>
            <person name="Graham I.A."/>
            <person name="Ye K."/>
        </authorList>
    </citation>
    <scope>NUCLEOTIDE SEQUENCE [LARGE SCALE GENOMIC DNA]</scope>
    <source>
        <strain evidence="10">cv. HN1</strain>
        <tissue evidence="9">Leaves</tissue>
    </source>
</reference>
<feature type="domain" description="Cyclin C-terminal" evidence="8">
    <location>
        <begin position="593"/>
        <end position="710"/>
    </location>
</feature>
<evidence type="ECO:0008006" key="11">
    <source>
        <dbReference type="Google" id="ProtNLM"/>
    </source>
</evidence>
<keyword evidence="3 5" id="KW-0195">Cyclin</keyword>
<keyword evidence="4" id="KW-0131">Cell cycle</keyword>
<feature type="domain" description="Cyclin-like" evidence="7">
    <location>
        <begin position="500"/>
        <end position="584"/>
    </location>
</feature>
<dbReference type="InterPro" id="IPR039361">
    <property type="entry name" value="Cyclin"/>
</dbReference>
<keyword evidence="10" id="KW-1185">Reference proteome</keyword>
<gene>
    <name evidence="9" type="ORF">C5167_038343</name>
</gene>
<dbReference type="InterPro" id="IPR013763">
    <property type="entry name" value="Cyclin-like_dom"/>
</dbReference>
<dbReference type="Pfam" id="PF02984">
    <property type="entry name" value="Cyclin_C"/>
    <property type="match status" value="1"/>
</dbReference>
<evidence type="ECO:0000256" key="3">
    <source>
        <dbReference type="ARBA" id="ARBA00023127"/>
    </source>
</evidence>
<dbReference type="GO" id="GO:0051301">
    <property type="term" value="P:cell division"/>
    <property type="evidence" value="ECO:0007669"/>
    <property type="project" value="UniProtKB-KW"/>
</dbReference>
<evidence type="ECO:0000256" key="6">
    <source>
        <dbReference type="SAM" id="MobiDB-lite"/>
    </source>
</evidence>
<evidence type="ECO:0000259" key="8">
    <source>
        <dbReference type="SMART" id="SM01332"/>
    </source>
</evidence>
<dbReference type="SMART" id="SM00385">
    <property type="entry name" value="CYCLIN"/>
    <property type="match status" value="2"/>
</dbReference>
<dbReference type="FunFam" id="1.10.472.10:FF:000091">
    <property type="entry name" value="putative cyclin-B3-1 isoform X3"/>
    <property type="match status" value="1"/>
</dbReference>
<dbReference type="InterPro" id="IPR004367">
    <property type="entry name" value="Cyclin_C-dom"/>
</dbReference>
<dbReference type="CDD" id="cd20507">
    <property type="entry name" value="CYCLIN_CCNB1-like_rpt1"/>
    <property type="match status" value="1"/>
</dbReference>
<evidence type="ECO:0000259" key="7">
    <source>
        <dbReference type="SMART" id="SM00385"/>
    </source>
</evidence>
<dbReference type="PANTHER" id="PTHR10177">
    <property type="entry name" value="CYCLINS"/>
    <property type="match status" value="1"/>
</dbReference>